<feature type="non-terminal residue" evidence="7">
    <location>
        <position position="109"/>
    </location>
</feature>
<dbReference type="GO" id="GO:0032259">
    <property type="term" value="P:methylation"/>
    <property type="evidence" value="ECO:0007669"/>
    <property type="project" value="UniProtKB-KW"/>
</dbReference>
<keyword evidence="3" id="KW-0808">Transferase</keyword>
<dbReference type="Proteomes" id="UP000197619">
    <property type="component" value="Unassembled WGS sequence"/>
</dbReference>
<evidence type="ECO:0000256" key="1">
    <source>
        <dbReference type="ARBA" id="ARBA00004642"/>
    </source>
</evidence>
<gene>
    <name evidence="7" type="primary">PRMT1</name>
    <name evidence="7" type="ORF">RLOC_00009824</name>
</gene>
<evidence type="ECO:0000256" key="2">
    <source>
        <dbReference type="ARBA" id="ARBA00022603"/>
    </source>
</evidence>
<dbReference type="GO" id="GO:0042054">
    <property type="term" value="F:histone methyltransferase activity"/>
    <property type="evidence" value="ECO:0007669"/>
    <property type="project" value="TreeGrafter"/>
</dbReference>
<evidence type="ECO:0000256" key="3">
    <source>
        <dbReference type="ARBA" id="ARBA00022679"/>
    </source>
</evidence>
<dbReference type="InterPro" id="IPR029063">
    <property type="entry name" value="SAM-dependent_MTases_sf"/>
</dbReference>
<evidence type="ECO:0000256" key="5">
    <source>
        <dbReference type="ARBA" id="ARBA00047655"/>
    </source>
</evidence>
<dbReference type="AlphaFoldDB" id="A0A218U6Z6"/>
<dbReference type="SUPFAM" id="SSF53335">
    <property type="entry name" value="S-adenosyl-L-methionine-dependent methyltransferases"/>
    <property type="match status" value="1"/>
</dbReference>
<evidence type="ECO:0000313" key="8">
    <source>
        <dbReference type="Proteomes" id="UP000197619"/>
    </source>
</evidence>
<evidence type="ECO:0000259" key="6">
    <source>
        <dbReference type="Pfam" id="PF22528"/>
    </source>
</evidence>
<feature type="domain" description="Protein arginine N-methyltransferase" evidence="6">
    <location>
        <begin position="58"/>
        <end position="97"/>
    </location>
</feature>
<protein>
    <submittedName>
        <fullName evidence="7">Protein arginine N-methyltransferase 1</fullName>
    </submittedName>
</protein>
<organism evidence="7 8">
    <name type="scientific">Lonchura striata</name>
    <name type="common">white-rumped munia</name>
    <dbReference type="NCBI Taxonomy" id="40157"/>
    <lineage>
        <taxon>Eukaryota</taxon>
        <taxon>Metazoa</taxon>
        <taxon>Chordata</taxon>
        <taxon>Craniata</taxon>
        <taxon>Vertebrata</taxon>
        <taxon>Euteleostomi</taxon>
        <taxon>Archelosauria</taxon>
        <taxon>Archosauria</taxon>
        <taxon>Dinosauria</taxon>
        <taxon>Saurischia</taxon>
        <taxon>Theropoda</taxon>
        <taxon>Coelurosauria</taxon>
        <taxon>Aves</taxon>
        <taxon>Neognathae</taxon>
        <taxon>Neoaves</taxon>
        <taxon>Telluraves</taxon>
        <taxon>Australaves</taxon>
        <taxon>Passeriformes</taxon>
        <taxon>Passeroidea</taxon>
        <taxon>Estrildidae</taxon>
        <taxon>Estrildinae</taxon>
        <taxon>Lonchura</taxon>
    </lineage>
</organism>
<evidence type="ECO:0000256" key="4">
    <source>
        <dbReference type="ARBA" id="ARBA00022691"/>
    </source>
</evidence>
<keyword evidence="8" id="KW-1185">Reference proteome</keyword>
<dbReference type="EMBL" id="MUZQ01001107">
    <property type="protein sequence ID" value="OWK49435.1"/>
    <property type="molecule type" value="Genomic_DNA"/>
</dbReference>
<accession>A0A218U6Z6</accession>
<dbReference type="InterPro" id="IPR025799">
    <property type="entry name" value="Arg_MeTrfase"/>
</dbReference>
<dbReference type="Pfam" id="PF22528">
    <property type="entry name" value="PRMT_C"/>
    <property type="match status" value="1"/>
</dbReference>
<dbReference type="GO" id="GO:0035242">
    <property type="term" value="F:protein-arginine omega-N asymmetric methyltransferase activity"/>
    <property type="evidence" value="ECO:0007669"/>
    <property type="project" value="TreeGrafter"/>
</dbReference>
<reference evidence="7 8" key="1">
    <citation type="submission" date="2017-05" db="EMBL/GenBank/DDBJ databases">
        <title>Genome of assembly of the Bengalese finch, Lonchura striata domestica.</title>
        <authorList>
            <person name="Colquitt B.M."/>
            <person name="Brainard M.S."/>
        </authorList>
    </citation>
    <scope>NUCLEOTIDE SEQUENCE [LARGE SCALE GENOMIC DNA]</scope>
    <source>
        <strain evidence="7">White83orange57</strain>
    </source>
</reference>
<dbReference type="PANTHER" id="PTHR11006:SF54">
    <property type="entry name" value="PROTEIN ARGININE N-METHYLTRANSFERASE 1"/>
    <property type="match status" value="1"/>
</dbReference>
<comment type="subcellular location">
    <subcellularLocation>
        <location evidence="1">Nucleus</location>
        <location evidence="1">Nucleoplasm</location>
    </subcellularLocation>
</comment>
<dbReference type="Gene3D" id="2.70.160.11">
    <property type="entry name" value="Hnrnp arginine n-methyltransferase1"/>
    <property type="match status" value="1"/>
</dbReference>
<proteinExistence type="predicted"/>
<sequence>MVPMDFSLFSPFNSIFFLEIWEFRGAQSPSGLIFPDRATLYVTAIEDRQYKDYKIHCPESPYTHWKQTVFYMEEYLTVKSGEEIFGTITMKPNAKNNVRRPRSAGLFGG</sequence>
<dbReference type="PANTHER" id="PTHR11006">
    <property type="entry name" value="PROTEIN ARGININE N-METHYLTRANSFERASE"/>
    <property type="match status" value="1"/>
</dbReference>
<dbReference type="GO" id="GO:0035241">
    <property type="term" value="F:protein-arginine omega-N monomethyltransferase activity"/>
    <property type="evidence" value="ECO:0007669"/>
    <property type="project" value="TreeGrafter"/>
</dbReference>
<name>A0A218U6Z6_9PASE</name>
<comment type="caution">
    <text evidence="7">The sequence shown here is derived from an EMBL/GenBank/DDBJ whole genome shotgun (WGS) entry which is preliminary data.</text>
</comment>
<comment type="catalytic activity">
    <reaction evidence="5">
        <text>N(omega)-methyl-L-arginyl-[protein] + S-adenosyl-L-methionine = N(omega),N(omega)-dimethyl-L-arginyl-[protein] + S-adenosyl-L-homocysteine + H(+)</text>
        <dbReference type="Rhea" id="RHEA:48104"/>
        <dbReference type="Rhea" id="RHEA-COMP:11990"/>
        <dbReference type="Rhea" id="RHEA-COMP:11991"/>
        <dbReference type="ChEBI" id="CHEBI:15378"/>
        <dbReference type="ChEBI" id="CHEBI:57856"/>
        <dbReference type="ChEBI" id="CHEBI:59789"/>
        <dbReference type="ChEBI" id="CHEBI:61897"/>
        <dbReference type="ChEBI" id="CHEBI:65280"/>
    </reaction>
    <physiologicalReaction direction="left-to-right" evidence="5">
        <dbReference type="Rhea" id="RHEA:48105"/>
    </physiologicalReaction>
</comment>
<dbReference type="InterPro" id="IPR055135">
    <property type="entry name" value="PRMT_dom"/>
</dbReference>
<evidence type="ECO:0000313" key="7">
    <source>
        <dbReference type="EMBL" id="OWK49435.1"/>
    </source>
</evidence>
<keyword evidence="4" id="KW-0949">S-adenosyl-L-methionine</keyword>
<keyword evidence="2" id="KW-0489">Methyltransferase</keyword>
<dbReference type="GO" id="GO:0005654">
    <property type="term" value="C:nucleoplasm"/>
    <property type="evidence" value="ECO:0007669"/>
    <property type="project" value="UniProtKB-SubCell"/>
</dbReference>